<dbReference type="Proteomes" id="UP000245431">
    <property type="component" value="Chromosome PVE_r1"/>
</dbReference>
<protein>
    <submittedName>
        <fullName evidence="2">Uncharacterized protein</fullName>
    </submittedName>
</protein>
<feature type="transmembrane region" description="Helical" evidence="1">
    <location>
        <begin position="69"/>
        <end position="89"/>
    </location>
</feature>
<evidence type="ECO:0000313" key="2">
    <source>
        <dbReference type="EMBL" id="SBW82837.1"/>
    </source>
</evidence>
<gene>
    <name evidence="2" type="ORF">PVE_R1G4956</name>
</gene>
<name>A0A1D3K3E3_PSEVE</name>
<organism evidence="2 3">
    <name type="scientific">Pseudomonas veronii 1YdBTEX2</name>
    <dbReference type="NCBI Taxonomy" id="1295141"/>
    <lineage>
        <taxon>Bacteria</taxon>
        <taxon>Pseudomonadati</taxon>
        <taxon>Pseudomonadota</taxon>
        <taxon>Gammaproteobacteria</taxon>
        <taxon>Pseudomonadales</taxon>
        <taxon>Pseudomonadaceae</taxon>
        <taxon>Pseudomonas</taxon>
    </lineage>
</organism>
<proteinExistence type="predicted"/>
<dbReference type="AlphaFoldDB" id="A0A1D3K3E3"/>
<sequence>MRAAWEWLWLLRARHSPRKRRIELGMAALLGCAFAAICFHSSLIGLETGMSPSLTRHSDGFARSSNPEMFWVSIIYYFSLGVIVLYLAIRLFARIVLNRIPGPKTDV</sequence>
<reference evidence="3" key="1">
    <citation type="submission" date="2016-07" db="EMBL/GenBank/DDBJ databases">
        <authorList>
            <person name="Florea S."/>
            <person name="Webb J.S."/>
            <person name="Jaromczyk J."/>
            <person name="Schardl C.L."/>
        </authorList>
    </citation>
    <scope>NUCLEOTIDE SEQUENCE [LARGE SCALE GENOMIC DNA]</scope>
    <source>
        <strain evidence="3">1YdBTEX2</strain>
    </source>
</reference>
<dbReference type="EMBL" id="LT599583">
    <property type="protein sequence ID" value="SBW82837.1"/>
    <property type="molecule type" value="Genomic_DNA"/>
</dbReference>
<keyword evidence="1" id="KW-0812">Transmembrane</keyword>
<keyword evidence="1" id="KW-1133">Transmembrane helix</keyword>
<accession>A0A1D3K3E3</accession>
<evidence type="ECO:0000313" key="3">
    <source>
        <dbReference type="Proteomes" id="UP000245431"/>
    </source>
</evidence>
<keyword evidence="1" id="KW-0472">Membrane</keyword>
<evidence type="ECO:0000256" key="1">
    <source>
        <dbReference type="SAM" id="Phobius"/>
    </source>
</evidence>